<dbReference type="SUPFAM" id="SSF52161">
    <property type="entry name" value="Ribosomal protein L13"/>
    <property type="match status" value="1"/>
</dbReference>
<evidence type="ECO:0000256" key="1">
    <source>
        <dbReference type="ARBA" id="ARBA00006227"/>
    </source>
</evidence>
<name>A0A382UKL4_9ZZZZ</name>
<evidence type="ECO:0000256" key="3">
    <source>
        <dbReference type="ARBA" id="ARBA00023274"/>
    </source>
</evidence>
<dbReference type="PIRSF" id="PIRSF002181">
    <property type="entry name" value="Ribosomal_L13"/>
    <property type="match status" value="1"/>
</dbReference>
<evidence type="ECO:0000313" key="4">
    <source>
        <dbReference type="EMBL" id="SVD34238.1"/>
    </source>
</evidence>
<reference evidence="4" key="1">
    <citation type="submission" date="2018-05" db="EMBL/GenBank/DDBJ databases">
        <authorList>
            <person name="Lanie J.A."/>
            <person name="Ng W.-L."/>
            <person name="Kazmierczak K.M."/>
            <person name="Andrzejewski T.M."/>
            <person name="Davidsen T.M."/>
            <person name="Wayne K.J."/>
            <person name="Tettelin H."/>
            <person name="Glass J.I."/>
            <person name="Rusch D."/>
            <person name="Podicherti R."/>
            <person name="Tsui H.-C.T."/>
            <person name="Winkler M.E."/>
        </authorList>
    </citation>
    <scope>NUCLEOTIDE SEQUENCE</scope>
</reference>
<dbReference type="GO" id="GO:0003729">
    <property type="term" value="F:mRNA binding"/>
    <property type="evidence" value="ECO:0007669"/>
    <property type="project" value="TreeGrafter"/>
</dbReference>
<sequence length="144" mass="16111">MSKTFLLRKEDVQRRWIHIDANGVVLGKLAVHAAVALMGKDCPTYTPGVDSGAFIVVTNAELVKVTGKKETDKKYRWHTGYIGGLKEKSLDEMRSTKPEKVIQLAVRRMLPKNKLGRNMLKRLKVYAGVEHAHEAQSPQTVTVS</sequence>
<dbReference type="CDD" id="cd00392">
    <property type="entry name" value="Ribosomal_L13"/>
    <property type="match status" value="1"/>
</dbReference>
<protein>
    <recommendedName>
        <fullName evidence="5">50S ribosomal protein L13</fullName>
    </recommendedName>
</protein>
<dbReference type="GO" id="GO:0006412">
    <property type="term" value="P:translation"/>
    <property type="evidence" value="ECO:0007669"/>
    <property type="project" value="InterPro"/>
</dbReference>
<organism evidence="4">
    <name type="scientific">marine metagenome</name>
    <dbReference type="NCBI Taxonomy" id="408172"/>
    <lineage>
        <taxon>unclassified sequences</taxon>
        <taxon>metagenomes</taxon>
        <taxon>ecological metagenomes</taxon>
    </lineage>
</organism>
<dbReference type="PANTHER" id="PTHR11545">
    <property type="entry name" value="RIBOSOMAL PROTEIN L13"/>
    <property type="match status" value="1"/>
</dbReference>
<dbReference type="InterPro" id="IPR005822">
    <property type="entry name" value="Ribosomal_uL13"/>
</dbReference>
<accession>A0A382UKL4</accession>
<dbReference type="GO" id="GO:0003735">
    <property type="term" value="F:structural constituent of ribosome"/>
    <property type="evidence" value="ECO:0007669"/>
    <property type="project" value="InterPro"/>
</dbReference>
<dbReference type="InterPro" id="IPR023563">
    <property type="entry name" value="Ribosomal_uL13_CS"/>
</dbReference>
<keyword evidence="2" id="KW-0689">Ribosomal protein</keyword>
<dbReference type="InterPro" id="IPR005823">
    <property type="entry name" value="Ribosomal_uL13_bac-type"/>
</dbReference>
<dbReference type="Pfam" id="PF00572">
    <property type="entry name" value="Ribosomal_L13"/>
    <property type="match status" value="1"/>
</dbReference>
<dbReference type="Gene3D" id="3.90.1180.10">
    <property type="entry name" value="Ribosomal protein L13"/>
    <property type="match status" value="1"/>
</dbReference>
<keyword evidence="3" id="KW-0687">Ribonucleoprotein</keyword>
<proteinExistence type="inferred from homology"/>
<dbReference type="InterPro" id="IPR036899">
    <property type="entry name" value="Ribosomal_uL13_sf"/>
</dbReference>
<dbReference type="GO" id="GO:0022625">
    <property type="term" value="C:cytosolic large ribosomal subunit"/>
    <property type="evidence" value="ECO:0007669"/>
    <property type="project" value="TreeGrafter"/>
</dbReference>
<evidence type="ECO:0008006" key="5">
    <source>
        <dbReference type="Google" id="ProtNLM"/>
    </source>
</evidence>
<dbReference type="PANTHER" id="PTHR11545:SF2">
    <property type="entry name" value="LARGE RIBOSOMAL SUBUNIT PROTEIN UL13M"/>
    <property type="match status" value="1"/>
</dbReference>
<dbReference type="EMBL" id="UINC01144618">
    <property type="protein sequence ID" value="SVD34238.1"/>
    <property type="molecule type" value="Genomic_DNA"/>
</dbReference>
<dbReference type="AlphaFoldDB" id="A0A382UKL4"/>
<evidence type="ECO:0000256" key="2">
    <source>
        <dbReference type="ARBA" id="ARBA00022980"/>
    </source>
</evidence>
<gene>
    <name evidence="4" type="ORF">METZ01_LOCUS387092</name>
</gene>
<comment type="similarity">
    <text evidence="1">Belongs to the universal ribosomal protein uL13 family.</text>
</comment>
<dbReference type="PROSITE" id="PS00783">
    <property type="entry name" value="RIBOSOMAL_L13"/>
    <property type="match status" value="1"/>
</dbReference>
<dbReference type="NCBIfam" id="TIGR01066">
    <property type="entry name" value="rplM_bact"/>
    <property type="match status" value="1"/>
</dbReference>
<dbReference type="GO" id="GO:0017148">
    <property type="term" value="P:negative regulation of translation"/>
    <property type="evidence" value="ECO:0007669"/>
    <property type="project" value="TreeGrafter"/>
</dbReference>
<dbReference type="HAMAP" id="MF_01366">
    <property type="entry name" value="Ribosomal_uL13"/>
    <property type="match status" value="1"/>
</dbReference>